<keyword evidence="7" id="KW-1185">Reference proteome</keyword>
<evidence type="ECO:0000259" key="5">
    <source>
        <dbReference type="Pfam" id="PF21365"/>
    </source>
</evidence>
<dbReference type="OrthoDB" id="176168at2"/>
<dbReference type="GO" id="GO:0004553">
    <property type="term" value="F:hydrolase activity, hydrolyzing O-glycosyl compounds"/>
    <property type="evidence" value="ECO:0007669"/>
    <property type="project" value="InterPro"/>
</dbReference>
<evidence type="ECO:0000259" key="3">
    <source>
        <dbReference type="Pfam" id="PF01055"/>
    </source>
</evidence>
<dbReference type="Pfam" id="PF13802">
    <property type="entry name" value="Gal_mutarotas_2"/>
    <property type="match status" value="1"/>
</dbReference>
<dbReference type="GO" id="GO:0005975">
    <property type="term" value="P:carbohydrate metabolic process"/>
    <property type="evidence" value="ECO:0007669"/>
    <property type="project" value="InterPro"/>
</dbReference>
<dbReference type="SUPFAM" id="SSF51011">
    <property type="entry name" value="Glycosyl hydrolase domain"/>
    <property type="match status" value="1"/>
</dbReference>
<dbReference type="SUPFAM" id="SSF51445">
    <property type="entry name" value="(Trans)glycosidases"/>
    <property type="match status" value="1"/>
</dbReference>
<evidence type="ECO:0000259" key="4">
    <source>
        <dbReference type="Pfam" id="PF13802"/>
    </source>
</evidence>
<reference evidence="7" key="1">
    <citation type="submission" date="2018-12" db="EMBL/GenBank/DDBJ databases">
        <title>Complete genome sequence of Paenibacillus sp. MBLB1234.</title>
        <authorList>
            <person name="Nam Y.-D."/>
            <person name="Kang J."/>
            <person name="Chung W.-H."/>
            <person name="Park Y.S."/>
        </authorList>
    </citation>
    <scope>NUCLEOTIDE SEQUENCE [LARGE SCALE GENOMIC DNA]</scope>
    <source>
        <strain evidence="7">MBLB1234</strain>
    </source>
</reference>
<dbReference type="InterPro" id="IPR025887">
    <property type="entry name" value="Glyco_hydro_31_N_dom"/>
</dbReference>
<dbReference type="AlphaFoldDB" id="A0A3S9V1U6"/>
<proteinExistence type="inferred from homology"/>
<dbReference type="PANTHER" id="PTHR22762:SF144">
    <property type="entry name" value="ALPHA-XYLOSIDASE"/>
    <property type="match status" value="1"/>
</dbReference>
<dbReference type="InterPro" id="IPR017853">
    <property type="entry name" value="GH"/>
</dbReference>
<dbReference type="RefSeq" id="WP_127000822.1">
    <property type="nucleotide sequence ID" value="NZ_CP034346.1"/>
</dbReference>
<dbReference type="KEGG" id="plut:EI981_19000"/>
<dbReference type="SUPFAM" id="SSF74650">
    <property type="entry name" value="Galactose mutarotase-like"/>
    <property type="match status" value="1"/>
</dbReference>
<dbReference type="InterPro" id="IPR048395">
    <property type="entry name" value="Glyco_hydro_31_C"/>
</dbReference>
<gene>
    <name evidence="6" type="ORF">EI981_19000</name>
</gene>
<comment type="similarity">
    <text evidence="1 2">Belongs to the glycosyl hydrolase 31 family.</text>
</comment>
<accession>A0A3S9V1U6</accession>
<dbReference type="Gene3D" id="2.60.40.1180">
    <property type="entry name" value="Golgi alpha-mannosidase II"/>
    <property type="match status" value="1"/>
</dbReference>
<dbReference type="PANTHER" id="PTHR22762">
    <property type="entry name" value="ALPHA-GLUCOSIDASE"/>
    <property type="match status" value="1"/>
</dbReference>
<evidence type="ECO:0000313" key="6">
    <source>
        <dbReference type="EMBL" id="AZS16327.1"/>
    </source>
</evidence>
<dbReference type="Gene3D" id="2.60.40.1760">
    <property type="entry name" value="glycosyl hydrolase (family 31)"/>
    <property type="match status" value="1"/>
</dbReference>
<dbReference type="Pfam" id="PF01055">
    <property type="entry name" value="Glyco_hydro_31_2nd"/>
    <property type="match status" value="1"/>
</dbReference>
<feature type="domain" description="Glycosyl hydrolase family 31 C-terminal" evidence="5">
    <location>
        <begin position="616"/>
        <end position="701"/>
    </location>
</feature>
<protein>
    <submittedName>
        <fullName evidence="6">Alpha-xylosidase</fullName>
    </submittedName>
</protein>
<dbReference type="GO" id="GO:0030246">
    <property type="term" value="F:carbohydrate binding"/>
    <property type="evidence" value="ECO:0007669"/>
    <property type="project" value="InterPro"/>
</dbReference>
<keyword evidence="2" id="KW-0326">Glycosidase</keyword>
<dbReference type="Proteomes" id="UP000270678">
    <property type="component" value="Chromosome"/>
</dbReference>
<dbReference type="InterPro" id="IPR000322">
    <property type="entry name" value="Glyco_hydro_31_TIM"/>
</dbReference>
<dbReference type="EMBL" id="CP034346">
    <property type="protein sequence ID" value="AZS16327.1"/>
    <property type="molecule type" value="Genomic_DNA"/>
</dbReference>
<name>A0A3S9V1U6_9BACL</name>
<organism evidence="6 7">
    <name type="scientific">Paenibacillus lutimineralis</name>
    <dbReference type="NCBI Taxonomy" id="2707005"/>
    <lineage>
        <taxon>Bacteria</taxon>
        <taxon>Bacillati</taxon>
        <taxon>Bacillota</taxon>
        <taxon>Bacilli</taxon>
        <taxon>Bacillales</taxon>
        <taxon>Paenibacillaceae</taxon>
        <taxon>Paenibacillus</taxon>
    </lineage>
</organism>
<dbReference type="Pfam" id="PF21365">
    <property type="entry name" value="Glyco_hydro_31_3rd"/>
    <property type="match status" value="1"/>
</dbReference>
<keyword evidence="2" id="KW-0378">Hydrolase</keyword>
<evidence type="ECO:0000256" key="1">
    <source>
        <dbReference type="ARBA" id="ARBA00007806"/>
    </source>
</evidence>
<dbReference type="Gene3D" id="3.20.20.80">
    <property type="entry name" value="Glycosidases"/>
    <property type="match status" value="1"/>
</dbReference>
<feature type="domain" description="Glycoside hydrolase family 31 N-terminal" evidence="4">
    <location>
        <begin position="83"/>
        <end position="263"/>
    </location>
</feature>
<evidence type="ECO:0000313" key="7">
    <source>
        <dbReference type="Proteomes" id="UP000270678"/>
    </source>
</evidence>
<dbReference type="InterPro" id="IPR013780">
    <property type="entry name" value="Glyco_hydro_b"/>
</dbReference>
<sequence>MTKVHSDRLNGSIDVGESFRTLESQYFQGHEVTSFAPLKQQGTLKWVRASRKPRMAFNKIDYFFEPTAMWEFPPDYEQSPEMPFKLTFVARDTVRIQIQTRLRTAAAIPSVMLDGEIGIDESWREEKMEKGYRWSNECGSVELELAPFRLIFRDSKGRVLTQTYHHEDKPSLNNTYPIPFSYARSISDMSHRLAASFSLSPGEKIFGTGESFTALNKRGQRMRLFTRDPLSAQSPDMYKPIPFFMSNKGYGMFIHSSAPMTFDIGQDYDAANTLYVDDDSIDLFFFFGEPKQLLLSYTAITGRSPLPPLWSFGLWMSRITYNSEAQAREVAAKLREYDIPCDVIHLDTGWFEQDWRCDYQFSSSRFDDPQQMINDLRKDGFRISLWQIPYFTPHNLFFEELIEKGLVITDNEGNLPTGDAILDFSNPEAVAWYQEKIEGLLDMGVAAIKADFGESAPIYGRYHSGRSGRLEHNLYPLRYNKTVAEITKKVTGDTIIFARSAWAGSQRYPLHWGGDAENTDSAMHASLRAGLSMGLSGFTYWSHDIGGFVKKSPESLYRRWLPFGMLSSHSRAHGAPPKEPWAYSEQFLKDFRAAVQMKYRLMPYIYTQSYLSSEAGLPMMRAMFIEYPQDPACWMVDDQYLFGSDLLVAPMLEETSERHVYLPKGKWIDYQTGEVYEGGGWVTITAGDIPIIVLVRSGAIIPQVEPAASLDFVNWEEVEAVAYSADGATCSGVFYHPITRKLVELEDRRVNS</sequence>
<feature type="domain" description="Glycoside hydrolase family 31 TIM barrel" evidence="3">
    <location>
        <begin position="305"/>
        <end position="608"/>
    </location>
</feature>
<dbReference type="CDD" id="cd06593">
    <property type="entry name" value="GH31_xylosidase_YicI"/>
    <property type="match status" value="1"/>
</dbReference>
<dbReference type="InterPro" id="IPR011013">
    <property type="entry name" value="Gal_mutarotase_sf_dom"/>
</dbReference>
<evidence type="ECO:0000256" key="2">
    <source>
        <dbReference type="RuleBase" id="RU361185"/>
    </source>
</evidence>
<dbReference type="CDD" id="cd14752">
    <property type="entry name" value="GH31_N"/>
    <property type="match status" value="1"/>
</dbReference>